<gene>
    <name evidence="1" type="ORF">SARC_16751</name>
</gene>
<sequence>MVLLHDKSLRDSDFMTVNESASKERMWCLLENKLVPPYVRNAIVRAAIQATYHTDTILASIGGTGASIASDGRRPGAEIDTPIDNLGDDDAAALIARGEHLAENDEELVVTDYNEAVQGSIPLIDRTWLGNRSKEELEGLSDIVKDLFYALYNSVYRGDINALE</sequence>
<proteinExistence type="predicted"/>
<reference evidence="1 2" key="1">
    <citation type="submission" date="2011-02" db="EMBL/GenBank/DDBJ databases">
        <title>The Genome Sequence of Sphaeroforma arctica JP610.</title>
        <authorList>
            <consortium name="The Broad Institute Genome Sequencing Platform"/>
            <person name="Russ C."/>
            <person name="Cuomo C."/>
            <person name="Young S.K."/>
            <person name="Zeng Q."/>
            <person name="Gargeya S."/>
            <person name="Alvarado L."/>
            <person name="Berlin A."/>
            <person name="Chapman S.B."/>
            <person name="Chen Z."/>
            <person name="Freedman E."/>
            <person name="Gellesch M."/>
            <person name="Goldberg J."/>
            <person name="Griggs A."/>
            <person name="Gujja S."/>
            <person name="Heilman E."/>
            <person name="Heiman D."/>
            <person name="Howarth C."/>
            <person name="Mehta T."/>
            <person name="Neiman D."/>
            <person name="Pearson M."/>
            <person name="Roberts A."/>
            <person name="Saif S."/>
            <person name="Shea T."/>
            <person name="Shenoy N."/>
            <person name="Sisk P."/>
            <person name="Stolte C."/>
            <person name="Sykes S."/>
            <person name="White J."/>
            <person name="Yandava C."/>
            <person name="Burger G."/>
            <person name="Gray M.W."/>
            <person name="Holland P.W.H."/>
            <person name="King N."/>
            <person name="Lang F.B.F."/>
            <person name="Roger A.J."/>
            <person name="Ruiz-Trillo I."/>
            <person name="Haas B."/>
            <person name="Nusbaum C."/>
            <person name="Birren B."/>
        </authorList>
    </citation>
    <scope>NUCLEOTIDE SEQUENCE [LARGE SCALE GENOMIC DNA]</scope>
    <source>
        <strain evidence="1 2">JP610</strain>
    </source>
</reference>
<dbReference type="AlphaFoldDB" id="A0A0L0F3G6"/>
<evidence type="ECO:0000313" key="2">
    <source>
        <dbReference type="Proteomes" id="UP000054560"/>
    </source>
</evidence>
<keyword evidence="2" id="KW-1185">Reference proteome</keyword>
<organism evidence="1 2">
    <name type="scientific">Sphaeroforma arctica JP610</name>
    <dbReference type="NCBI Taxonomy" id="667725"/>
    <lineage>
        <taxon>Eukaryota</taxon>
        <taxon>Ichthyosporea</taxon>
        <taxon>Ichthyophonida</taxon>
        <taxon>Sphaeroforma</taxon>
    </lineage>
</organism>
<dbReference type="GeneID" id="25917255"/>
<protein>
    <submittedName>
        <fullName evidence="1">Uncharacterized protein</fullName>
    </submittedName>
</protein>
<dbReference type="RefSeq" id="XP_014144620.1">
    <property type="nucleotide sequence ID" value="XM_014289145.1"/>
</dbReference>
<accession>A0A0L0F3G6</accession>
<dbReference type="Proteomes" id="UP000054560">
    <property type="component" value="Unassembled WGS sequence"/>
</dbReference>
<dbReference type="EMBL" id="KQ250383">
    <property type="protein sequence ID" value="KNC70718.1"/>
    <property type="molecule type" value="Genomic_DNA"/>
</dbReference>
<name>A0A0L0F3G6_9EUKA</name>
<evidence type="ECO:0000313" key="1">
    <source>
        <dbReference type="EMBL" id="KNC70718.1"/>
    </source>
</evidence>